<dbReference type="GO" id="GO:0004144">
    <property type="term" value="F:diacylglycerol O-acyltransferase activity"/>
    <property type="evidence" value="ECO:0007669"/>
    <property type="project" value="EnsemblProtists"/>
</dbReference>
<evidence type="ECO:0000256" key="6">
    <source>
        <dbReference type="ARBA" id="ARBA00022679"/>
    </source>
</evidence>
<keyword evidence="5" id="KW-0444">Lipid biosynthesis</keyword>
<comment type="pathway">
    <text evidence="2">Glycerolipid metabolism; triacylglycerol biosynthesis.</text>
</comment>
<comment type="pathway">
    <text evidence="3">Lipid metabolism.</text>
</comment>
<evidence type="ECO:0000256" key="12">
    <source>
        <dbReference type="ARBA" id="ARBA00023136"/>
    </source>
</evidence>
<evidence type="ECO:0000256" key="1">
    <source>
        <dbReference type="ARBA" id="ARBA00004477"/>
    </source>
</evidence>
<evidence type="ECO:0000256" key="11">
    <source>
        <dbReference type="ARBA" id="ARBA00023098"/>
    </source>
</evidence>
<dbReference type="EC" id="2.3.1.-" evidence="14"/>
<evidence type="ECO:0000313" key="16">
    <source>
        <dbReference type="Proteomes" id="UP000007797"/>
    </source>
</evidence>
<dbReference type="Pfam" id="PF03982">
    <property type="entry name" value="DAGAT"/>
    <property type="match status" value="1"/>
</dbReference>
<dbReference type="OrthoDB" id="264532at2759"/>
<comment type="subcellular location">
    <subcellularLocation>
        <location evidence="1 14">Endoplasmic reticulum membrane</location>
        <topology evidence="1 14">Multi-pass membrane protein</topology>
    </subcellularLocation>
</comment>
<dbReference type="PANTHER" id="PTHR12317">
    <property type="entry name" value="DIACYLGLYCEROL O-ACYLTRANSFERASE"/>
    <property type="match status" value="1"/>
</dbReference>
<keyword evidence="7 14" id="KW-0812">Transmembrane</keyword>
<keyword evidence="8" id="KW-0319">Glycerol metabolism</keyword>
<comment type="similarity">
    <text evidence="4 14">Belongs to the diacylglycerol acyltransferase family.</text>
</comment>
<feature type="transmembrane region" description="Helical" evidence="14">
    <location>
        <begin position="21"/>
        <end position="47"/>
    </location>
</feature>
<dbReference type="CDD" id="cd07987">
    <property type="entry name" value="LPLAT_MGAT-like"/>
    <property type="match status" value="1"/>
</dbReference>
<dbReference type="PANTHER" id="PTHR12317:SF0">
    <property type="entry name" value="ACYLTRANSFERASE"/>
    <property type="match status" value="1"/>
</dbReference>
<dbReference type="STRING" id="1054147.F4QEW3"/>
<evidence type="ECO:0000256" key="14">
    <source>
        <dbReference type="RuleBase" id="RU367023"/>
    </source>
</evidence>
<dbReference type="Proteomes" id="UP000007797">
    <property type="component" value="Unassembled WGS sequence"/>
</dbReference>
<evidence type="ECO:0000256" key="10">
    <source>
        <dbReference type="ARBA" id="ARBA00022989"/>
    </source>
</evidence>
<protein>
    <recommendedName>
        <fullName evidence="14">Acyltransferase</fullName>
        <ecNumber evidence="14">2.3.1.-</ecNumber>
    </recommendedName>
</protein>
<evidence type="ECO:0000313" key="15">
    <source>
        <dbReference type="EMBL" id="EGG14170.1"/>
    </source>
</evidence>
<dbReference type="OMA" id="FWFTCAN"/>
<keyword evidence="10 14" id="KW-1133">Transmembrane helix</keyword>
<dbReference type="GeneID" id="14866226"/>
<keyword evidence="11" id="KW-0443">Lipid metabolism</keyword>
<evidence type="ECO:0000256" key="9">
    <source>
        <dbReference type="ARBA" id="ARBA00022824"/>
    </source>
</evidence>
<gene>
    <name evidence="15" type="ORF">DFA_11939</name>
</gene>
<name>F4QEW3_CACFS</name>
<keyword evidence="12 14" id="KW-0472">Membrane</keyword>
<evidence type="ECO:0000256" key="4">
    <source>
        <dbReference type="ARBA" id="ARBA00005420"/>
    </source>
</evidence>
<keyword evidence="16" id="KW-1185">Reference proteome</keyword>
<evidence type="ECO:0000256" key="3">
    <source>
        <dbReference type="ARBA" id="ARBA00005189"/>
    </source>
</evidence>
<evidence type="ECO:0000256" key="7">
    <source>
        <dbReference type="ARBA" id="ARBA00022692"/>
    </source>
</evidence>
<keyword evidence="9 14" id="KW-0256">Endoplasmic reticulum</keyword>
<sequence>MPRWVPFMKVPFRRRVEITAVLVYALITPFTLLAAFYAIVIPIFWFFTIPYLIWMIYYDKTWEHGGKRLEWVRNLRIWSFFRDYFPVSLVASSKLDPKKNYIFGYHPHGIISLGAFCNFATNANGVDQKFPGLTIHPLTLESNFKLPFFRDVLMSFGMSSVSRKGCDNILSSGPGKSIMIVVGGAAESLDAHPGNNELYLKRRKGFVRLALSHGAGLVPMYSFGENDVFDQVSNPRGSFLRRLQQKILQISGIAPPLFNGRGIFTYDFGLLPHRHKIVTVVGDALEVPRISNPSDEVVDFYHQAYIDSLTVLFNKYKDDFGSPTDELKIN</sequence>
<dbReference type="InterPro" id="IPR007130">
    <property type="entry name" value="DAGAT"/>
</dbReference>
<reference evidence="16" key="1">
    <citation type="journal article" date="2011" name="Genome Res.">
        <title>Phylogeny-wide analysis of social amoeba genomes highlights ancient origins for complex intercellular communication.</title>
        <authorList>
            <person name="Heidel A.J."/>
            <person name="Lawal H.M."/>
            <person name="Felder M."/>
            <person name="Schilde C."/>
            <person name="Helps N.R."/>
            <person name="Tunggal B."/>
            <person name="Rivero F."/>
            <person name="John U."/>
            <person name="Schleicher M."/>
            <person name="Eichinger L."/>
            <person name="Platzer M."/>
            <person name="Noegel A.A."/>
            <person name="Schaap P."/>
            <person name="Gloeckner G."/>
        </authorList>
    </citation>
    <scope>NUCLEOTIDE SEQUENCE [LARGE SCALE GENOMIC DNA]</scope>
    <source>
        <strain evidence="16">SH3</strain>
    </source>
</reference>
<dbReference type="RefSeq" id="XP_004350878.1">
    <property type="nucleotide sequence ID" value="XM_004350827.1"/>
</dbReference>
<evidence type="ECO:0000256" key="5">
    <source>
        <dbReference type="ARBA" id="ARBA00022516"/>
    </source>
</evidence>
<dbReference type="GO" id="GO:0006071">
    <property type="term" value="P:glycerol metabolic process"/>
    <property type="evidence" value="ECO:0007669"/>
    <property type="project" value="UniProtKB-KW"/>
</dbReference>
<dbReference type="GO" id="GO:0005811">
    <property type="term" value="C:lipid droplet"/>
    <property type="evidence" value="ECO:0007669"/>
    <property type="project" value="EnsemblProtists"/>
</dbReference>
<dbReference type="GO" id="GO:0005789">
    <property type="term" value="C:endoplasmic reticulum membrane"/>
    <property type="evidence" value="ECO:0007669"/>
    <property type="project" value="UniProtKB-SubCell"/>
</dbReference>
<keyword evidence="13" id="KW-0012">Acyltransferase</keyword>
<dbReference type="AlphaFoldDB" id="F4QEW3"/>
<evidence type="ECO:0000256" key="8">
    <source>
        <dbReference type="ARBA" id="ARBA00022798"/>
    </source>
</evidence>
<dbReference type="KEGG" id="dfa:DFA_11939"/>
<accession>F4QEW3</accession>
<evidence type="ECO:0000256" key="13">
    <source>
        <dbReference type="ARBA" id="ARBA00023315"/>
    </source>
</evidence>
<dbReference type="EMBL" id="GL883029">
    <property type="protein sequence ID" value="EGG14170.1"/>
    <property type="molecule type" value="Genomic_DNA"/>
</dbReference>
<proteinExistence type="inferred from homology"/>
<dbReference type="GO" id="GO:0019432">
    <property type="term" value="P:triglyceride biosynthetic process"/>
    <property type="evidence" value="ECO:0007669"/>
    <property type="project" value="EnsemblProtists"/>
</dbReference>
<organism evidence="15 16">
    <name type="scientific">Cavenderia fasciculata</name>
    <name type="common">Slime mold</name>
    <name type="synonym">Dictyostelium fasciculatum</name>
    <dbReference type="NCBI Taxonomy" id="261658"/>
    <lineage>
        <taxon>Eukaryota</taxon>
        <taxon>Amoebozoa</taxon>
        <taxon>Evosea</taxon>
        <taxon>Eumycetozoa</taxon>
        <taxon>Dictyostelia</taxon>
        <taxon>Acytosteliales</taxon>
        <taxon>Cavenderiaceae</taxon>
        <taxon>Cavenderia</taxon>
    </lineage>
</organism>
<evidence type="ECO:0000256" key="2">
    <source>
        <dbReference type="ARBA" id="ARBA00004771"/>
    </source>
</evidence>
<keyword evidence="6 14" id="KW-0808">Transferase</keyword>
<comment type="caution">
    <text evidence="14">Lacks conserved residue(s) required for the propagation of feature annotation.</text>
</comment>